<dbReference type="EMBL" id="MN740976">
    <property type="protein sequence ID" value="QHU20932.1"/>
    <property type="molecule type" value="Genomic_DNA"/>
</dbReference>
<organism evidence="3">
    <name type="scientific">viral metagenome</name>
    <dbReference type="NCBI Taxonomy" id="1070528"/>
    <lineage>
        <taxon>unclassified sequences</taxon>
        <taxon>metagenomes</taxon>
        <taxon>organismal metagenomes</taxon>
    </lineage>
</organism>
<dbReference type="GO" id="GO:0120053">
    <property type="term" value="F:ribitol beta-1,4-xylosyltransferase activity"/>
    <property type="evidence" value="ECO:0007669"/>
    <property type="project" value="InterPro"/>
</dbReference>
<accession>A0A6C0KSI2</accession>
<dbReference type="Pfam" id="PF24785">
    <property type="entry name" value="RXYLT1_C"/>
    <property type="match status" value="1"/>
</dbReference>
<reference evidence="3" key="1">
    <citation type="journal article" date="2020" name="Nature">
        <title>Giant virus diversity and host interactions through global metagenomics.</title>
        <authorList>
            <person name="Schulz F."/>
            <person name="Roux S."/>
            <person name="Paez-Espino D."/>
            <person name="Jungbluth S."/>
            <person name="Walsh D.A."/>
            <person name="Denef V.J."/>
            <person name="McMahon K.D."/>
            <person name="Konstantinidis K.T."/>
            <person name="Eloe-Fadrosh E.A."/>
            <person name="Kyrpides N.C."/>
            <person name="Woyke T."/>
        </authorList>
    </citation>
    <scope>NUCLEOTIDE SEQUENCE</scope>
    <source>
        <strain evidence="3">GVMAG-S-3300013094-100</strain>
    </source>
</reference>
<dbReference type="InterPro" id="IPR055286">
    <property type="entry name" value="RXYLT1-like"/>
</dbReference>
<sequence length="330" mass="38660">MHLCVWRDNICDFETEWIKYILPSDTLYISQNEKENKYPNTPCVFITSFWHEFEHQIIDIKHDFGVIYLSEEILSIKMDSFINNPYCKFIWRNYIHPKYYENPKVTHFPCAYKNGFTQYISQAQKPAENQGVQEDQGQENQGVQEDQGQEDQGQGDQEKENQKDYLWSFAGAVHGPERSLPLQIFKMNLEPYKIHETPAGTFNASEGLSTEEYVKLIQKSKYVICPPGKIIMECSRLYEALEGGAVPIVIANDGRNIQYTPSYHHYVFPRSLGEPPFIIVEDWNDAVSIINNIESKNEYLKLLETCSMYWYDCKMYWKELMLSHLTAFIS</sequence>
<dbReference type="GO" id="GO:0005794">
    <property type="term" value="C:Golgi apparatus"/>
    <property type="evidence" value="ECO:0007669"/>
    <property type="project" value="TreeGrafter"/>
</dbReference>
<dbReference type="InterPro" id="IPR057538">
    <property type="entry name" value="RXYLT1_C"/>
</dbReference>
<feature type="domain" description="RXYLT1 C-terminal" evidence="2">
    <location>
        <begin position="157"/>
        <end position="311"/>
    </location>
</feature>
<dbReference type="PANTHER" id="PTHR15576">
    <property type="entry name" value="RIBITOL-5-PHOSPHATE XYLOSYLTRANSFERASE 1"/>
    <property type="match status" value="1"/>
</dbReference>
<proteinExistence type="predicted"/>
<feature type="region of interest" description="Disordered" evidence="1">
    <location>
        <begin position="125"/>
        <end position="160"/>
    </location>
</feature>
<dbReference type="GO" id="GO:0035269">
    <property type="term" value="P:protein O-linked glycosylation via mannose"/>
    <property type="evidence" value="ECO:0007669"/>
    <property type="project" value="InterPro"/>
</dbReference>
<feature type="compositionally biased region" description="Low complexity" evidence="1">
    <location>
        <begin position="128"/>
        <end position="155"/>
    </location>
</feature>
<protein>
    <recommendedName>
        <fullName evidence="2">RXYLT1 C-terminal domain-containing protein</fullName>
    </recommendedName>
</protein>
<evidence type="ECO:0000256" key="1">
    <source>
        <dbReference type="SAM" id="MobiDB-lite"/>
    </source>
</evidence>
<evidence type="ECO:0000313" key="3">
    <source>
        <dbReference type="EMBL" id="QHU20932.1"/>
    </source>
</evidence>
<name>A0A6C0KSI2_9ZZZZ</name>
<evidence type="ECO:0000259" key="2">
    <source>
        <dbReference type="Pfam" id="PF24785"/>
    </source>
</evidence>
<dbReference type="AlphaFoldDB" id="A0A6C0KSI2"/>
<dbReference type="PANTHER" id="PTHR15576:SF1">
    <property type="entry name" value="RIBITOL-5-PHOSPHATE XYLOSYLTRANSFERASE 1"/>
    <property type="match status" value="1"/>
</dbReference>